<keyword evidence="1" id="KW-0238">DNA-binding</keyword>
<evidence type="ECO:0000259" key="2">
    <source>
        <dbReference type="PROSITE" id="PS50943"/>
    </source>
</evidence>
<dbReference type="EMBL" id="WKKF01000005">
    <property type="protein sequence ID" value="MRX55665.1"/>
    <property type="molecule type" value="Genomic_DNA"/>
</dbReference>
<name>A0A6I2MB86_9BACI</name>
<dbReference type="PANTHER" id="PTHR46558">
    <property type="entry name" value="TRACRIPTIONAL REGULATORY PROTEIN-RELATED-RELATED"/>
    <property type="match status" value="1"/>
</dbReference>
<dbReference type="Pfam" id="PF01381">
    <property type="entry name" value="HTH_3"/>
    <property type="match status" value="1"/>
</dbReference>
<dbReference type="SMART" id="SM00530">
    <property type="entry name" value="HTH_XRE"/>
    <property type="match status" value="1"/>
</dbReference>
<proteinExistence type="predicted"/>
<protein>
    <submittedName>
        <fullName evidence="3">Helix-turn-helix domain-containing protein</fullName>
    </submittedName>
</protein>
<dbReference type="Gene3D" id="1.10.260.40">
    <property type="entry name" value="lambda repressor-like DNA-binding domains"/>
    <property type="match status" value="1"/>
</dbReference>
<dbReference type="SUPFAM" id="SSF47413">
    <property type="entry name" value="lambda repressor-like DNA-binding domains"/>
    <property type="match status" value="1"/>
</dbReference>
<dbReference type="InterPro" id="IPR001387">
    <property type="entry name" value="Cro/C1-type_HTH"/>
</dbReference>
<reference evidence="3 4" key="1">
    <citation type="submission" date="2019-11" db="EMBL/GenBank/DDBJ databases">
        <title>Bacillus idriensis genome.</title>
        <authorList>
            <person name="Konopka E.N."/>
            <person name="Newman J.D."/>
        </authorList>
    </citation>
    <scope>NUCLEOTIDE SEQUENCE [LARGE SCALE GENOMIC DNA]</scope>
    <source>
        <strain evidence="3 4">DSM 19097</strain>
    </source>
</reference>
<dbReference type="AlphaFoldDB" id="A0A6I2MB86"/>
<dbReference type="PANTHER" id="PTHR46558:SF6">
    <property type="entry name" value="TRANSCRIPTIONAL REGULATOR, PBSX FAMILY"/>
    <property type="match status" value="1"/>
</dbReference>
<sequence length="57" mass="6649">MRARFDFTQENLAARAEVTRQTIAAIEKGDYIPSLLLALKICKVFSLKMEELFWIEE</sequence>
<dbReference type="Proteomes" id="UP000441585">
    <property type="component" value="Unassembled WGS sequence"/>
</dbReference>
<keyword evidence="4" id="KW-1185">Reference proteome</keyword>
<dbReference type="PROSITE" id="PS50943">
    <property type="entry name" value="HTH_CROC1"/>
    <property type="match status" value="1"/>
</dbReference>
<evidence type="ECO:0000256" key="1">
    <source>
        <dbReference type="ARBA" id="ARBA00023125"/>
    </source>
</evidence>
<dbReference type="GO" id="GO:0003677">
    <property type="term" value="F:DNA binding"/>
    <property type="evidence" value="ECO:0007669"/>
    <property type="project" value="UniProtKB-KW"/>
</dbReference>
<organism evidence="3 4">
    <name type="scientific">Metabacillus idriensis</name>
    <dbReference type="NCBI Taxonomy" id="324768"/>
    <lineage>
        <taxon>Bacteria</taxon>
        <taxon>Bacillati</taxon>
        <taxon>Bacillota</taxon>
        <taxon>Bacilli</taxon>
        <taxon>Bacillales</taxon>
        <taxon>Bacillaceae</taxon>
        <taxon>Metabacillus</taxon>
    </lineage>
</organism>
<feature type="domain" description="HTH cro/C1-type" evidence="2">
    <location>
        <begin position="1"/>
        <end position="52"/>
    </location>
</feature>
<gene>
    <name evidence="3" type="ORF">GJU41_17015</name>
</gene>
<comment type="caution">
    <text evidence="3">The sequence shown here is derived from an EMBL/GenBank/DDBJ whole genome shotgun (WGS) entry which is preliminary data.</text>
</comment>
<accession>A0A6I2MB86</accession>
<evidence type="ECO:0000313" key="3">
    <source>
        <dbReference type="EMBL" id="MRX55665.1"/>
    </source>
</evidence>
<dbReference type="InterPro" id="IPR010982">
    <property type="entry name" value="Lambda_DNA-bd_dom_sf"/>
</dbReference>
<dbReference type="CDD" id="cd00093">
    <property type="entry name" value="HTH_XRE"/>
    <property type="match status" value="1"/>
</dbReference>
<evidence type="ECO:0000313" key="4">
    <source>
        <dbReference type="Proteomes" id="UP000441585"/>
    </source>
</evidence>